<dbReference type="InterPro" id="IPR016181">
    <property type="entry name" value="Acyl_CoA_acyltransferase"/>
</dbReference>
<accession>A0ABW3HTE0</accession>
<organism evidence="2 3">
    <name type="scientific">Paenibacillus chungangensis</name>
    <dbReference type="NCBI Taxonomy" id="696535"/>
    <lineage>
        <taxon>Bacteria</taxon>
        <taxon>Bacillati</taxon>
        <taxon>Bacillota</taxon>
        <taxon>Bacilli</taxon>
        <taxon>Bacillales</taxon>
        <taxon>Paenibacillaceae</taxon>
        <taxon>Paenibacillus</taxon>
    </lineage>
</organism>
<gene>
    <name evidence="2" type="ORF">ACFQ2I_15635</name>
</gene>
<sequence>MREIHTSRLYLKQMEQADAGALYSIWSDPAVTAFMNISAMTDVSQAMEMIGLLTELERENKAVRFTVRDRKSKDIIGSIGFNTLDFDNERAEVGYDISKSHWGKGFAGEAIAGMMEYGFGQLGLNRIEAKVEPDNNNSIRVLEKLRFTLEGTLRQYEKINGKFVDYRVYSKLKADE</sequence>
<evidence type="ECO:0000313" key="3">
    <source>
        <dbReference type="Proteomes" id="UP001596989"/>
    </source>
</evidence>
<dbReference type="Proteomes" id="UP001596989">
    <property type="component" value="Unassembled WGS sequence"/>
</dbReference>
<dbReference type="GO" id="GO:0016746">
    <property type="term" value="F:acyltransferase activity"/>
    <property type="evidence" value="ECO:0007669"/>
    <property type="project" value="UniProtKB-KW"/>
</dbReference>
<dbReference type="EC" id="2.3.-.-" evidence="2"/>
<evidence type="ECO:0000313" key="2">
    <source>
        <dbReference type="EMBL" id="MFD0960822.1"/>
    </source>
</evidence>
<dbReference type="PANTHER" id="PTHR43792:SF9">
    <property type="entry name" value="RIBOSOMAL-PROTEIN-ALANINE ACETYLTRANSFERASE"/>
    <property type="match status" value="1"/>
</dbReference>
<dbReference type="InterPro" id="IPR000182">
    <property type="entry name" value="GNAT_dom"/>
</dbReference>
<dbReference type="PROSITE" id="PS51186">
    <property type="entry name" value="GNAT"/>
    <property type="match status" value="1"/>
</dbReference>
<comment type="caution">
    <text evidence="2">The sequence shown here is derived from an EMBL/GenBank/DDBJ whole genome shotgun (WGS) entry which is preliminary data.</text>
</comment>
<name>A0ABW3HTE0_9BACL</name>
<feature type="domain" description="N-acetyltransferase" evidence="1">
    <location>
        <begin position="9"/>
        <end position="175"/>
    </location>
</feature>
<dbReference type="InterPro" id="IPR051531">
    <property type="entry name" value="N-acetyltransferase"/>
</dbReference>
<dbReference type="PANTHER" id="PTHR43792">
    <property type="entry name" value="GNAT FAMILY, PUTATIVE (AFU_ORTHOLOGUE AFUA_3G00765)-RELATED-RELATED"/>
    <property type="match status" value="1"/>
</dbReference>
<reference evidence="3" key="1">
    <citation type="journal article" date="2019" name="Int. J. Syst. Evol. Microbiol.">
        <title>The Global Catalogue of Microorganisms (GCM) 10K type strain sequencing project: providing services to taxonomists for standard genome sequencing and annotation.</title>
        <authorList>
            <consortium name="The Broad Institute Genomics Platform"/>
            <consortium name="The Broad Institute Genome Sequencing Center for Infectious Disease"/>
            <person name="Wu L."/>
            <person name="Ma J."/>
        </authorList>
    </citation>
    <scope>NUCLEOTIDE SEQUENCE [LARGE SCALE GENOMIC DNA]</scope>
    <source>
        <strain evidence="3">CCUG 59129</strain>
    </source>
</reference>
<dbReference type="Pfam" id="PF13302">
    <property type="entry name" value="Acetyltransf_3"/>
    <property type="match status" value="1"/>
</dbReference>
<keyword evidence="2" id="KW-0012">Acyltransferase</keyword>
<dbReference type="RefSeq" id="WP_377565645.1">
    <property type="nucleotide sequence ID" value="NZ_JBHTJZ010000024.1"/>
</dbReference>
<dbReference type="SUPFAM" id="SSF55729">
    <property type="entry name" value="Acyl-CoA N-acyltransferases (Nat)"/>
    <property type="match status" value="1"/>
</dbReference>
<keyword evidence="2" id="KW-0808">Transferase</keyword>
<proteinExistence type="predicted"/>
<protein>
    <submittedName>
        <fullName evidence="2">GNAT family N-acetyltransferase</fullName>
        <ecNumber evidence="2">2.3.-.-</ecNumber>
    </submittedName>
</protein>
<dbReference type="EMBL" id="JBHTJZ010000024">
    <property type="protein sequence ID" value="MFD0960822.1"/>
    <property type="molecule type" value="Genomic_DNA"/>
</dbReference>
<dbReference type="Gene3D" id="3.40.630.30">
    <property type="match status" value="1"/>
</dbReference>
<keyword evidence="3" id="KW-1185">Reference proteome</keyword>
<evidence type="ECO:0000259" key="1">
    <source>
        <dbReference type="PROSITE" id="PS51186"/>
    </source>
</evidence>